<dbReference type="EMBL" id="WHLY01000002">
    <property type="protein sequence ID" value="MPR33736.1"/>
    <property type="molecule type" value="Genomic_DNA"/>
</dbReference>
<evidence type="ECO:0000313" key="2">
    <source>
        <dbReference type="Proteomes" id="UP000479293"/>
    </source>
</evidence>
<dbReference type="Proteomes" id="UP000479293">
    <property type="component" value="Unassembled WGS sequence"/>
</dbReference>
<evidence type="ECO:0000313" key="1">
    <source>
        <dbReference type="EMBL" id="MPR33736.1"/>
    </source>
</evidence>
<comment type="caution">
    <text evidence="1">The sequence shown here is derived from an EMBL/GenBank/DDBJ whole genome shotgun (WGS) entry which is preliminary data.</text>
</comment>
<name>A0A7C9BBZ2_9BACT</name>
<gene>
    <name evidence="1" type="ORF">GBK04_10225</name>
</gene>
<sequence>MKTIENPDLNTLTFASDGTLSSLGEETEYYRSSKYYKVDSVRFVGQRVGFIAGNTYPAFYQGLTLKADSLTLSPCPDHVCDLVFIKGR</sequence>
<dbReference type="AlphaFoldDB" id="A0A7C9BBZ2"/>
<proteinExistence type="predicted"/>
<reference evidence="1 2" key="1">
    <citation type="submission" date="2019-10" db="EMBL/GenBank/DDBJ databases">
        <title>Draft Genome Sequence of Cytophagaceae sp. SJW1-29.</title>
        <authorList>
            <person name="Choi A."/>
        </authorList>
    </citation>
    <scope>NUCLEOTIDE SEQUENCE [LARGE SCALE GENOMIC DNA]</scope>
    <source>
        <strain evidence="1 2">SJW1-29</strain>
    </source>
</reference>
<keyword evidence="2" id="KW-1185">Reference proteome</keyword>
<accession>A0A7C9BBZ2</accession>
<organism evidence="1 2">
    <name type="scientific">Salmonirosea aquatica</name>
    <dbReference type="NCBI Taxonomy" id="2654236"/>
    <lineage>
        <taxon>Bacteria</taxon>
        <taxon>Pseudomonadati</taxon>
        <taxon>Bacteroidota</taxon>
        <taxon>Cytophagia</taxon>
        <taxon>Cytophagales</taxon>
        <taxon>Spirosomataceae</taxon>
        <taxon>Salmonirosea</taxon>
    </lineage>
</organism>
<protein>
    <submittedName>
        <fullName evidence="1">Uncharacterized protein</fullName>
    </submittedName>
</protein>